<sequence length="688" mass="78745">MSSRALRRLQGDSELTVLAAALGQPEQDKLNGEDEDDNDVEDGSPARGTSHRRQKKLKSQKNKITTDGETKVTENPFELLNRSNEEEEEDKETKTEDDGQATQHVRKPQAKTKKKKRKNKQKQQNNEETRSQDHHSQEPVDEVEASVQEVNRLLGDPGGATRPENSSVIFSTNAKPLLHIDYRNLNAETELKRLFGSEVVRGEQTGRNRRHRNRPLQRSSRLVQVKDTWHSTGGSGLSMKYLDQTKEFVFEHSPAYQKLQHKFADAVDSGHPDNIVNVLRENPYHIDSLIQMADLHRINEDYQTAAESIEKALYGLECAFHPLLNLAAGNCYLSYKRVENRALFLCLFKHILNLGRRGCNRTAFEFCKLLLSLDPDSDPLDCMSMIDYYALRSEQFEHLVQLEQEVLSQDSMRQVPNFALSIPLAYFKIESRDTEDTKTADQKLQDSLLFFPMILTPLLDECSVQPDKRVSSHSFFSTEELNDSTSELRRLVTLYVKRCASCWKEPEVIAWLERNVLAVLDIVDTGTDPRLQIYPKLRKQRFRSPPLSLLRHYFLSEIAGIGLPRQYLTTPVLNHDPFPPVDTIRSYSRPTRPTVASQDHNGILRSLLQSLLPSYNPYEPADEARRRQHEDDVDGTGVRGIPHNIQQSVNAVMQAMRQLLARQGPLDNGEVLDNQEQNDEEWEDGNQE</sequence>
<evidence type="ECO:0008006" key="4">
    <source>
        <dbReference type="Google" id="ProtNLM"/>
    </source>
</evidence>
<feature type="compositionally biased region" description="Basic and acidic residues" evidence="1">
    <location>
        <begin position="125"/>
        <end position="138"/>
    </location>
</feature>
<feature type="compositionally biased region" description="Basic residues" evidence="1">
    <location>
        <begin position="104"/>
        <end position="121"/>
    </location>
</feature>
<feature type="compositionally biased region" description="Basic residues" evidence="1">
    <location>
        <begin position="49"/>
        <end position="61"/>
    </location>
</feature>
<organism evidence="2 3">
    <name type="scientific">Candidula unifasciata</name>
    <dbReference type="NCBI Taxonomy" id="100452"/>
    <lineage>
        <taxon>Eukaryota</taxon>
        <taxon>Metazoa</taxon>
        <taxon>Spiralia</taxon>
        <taxon>Lophotrochozoa</taxon>
        <taxon>Mollusca</taxon>
        <taxon>Gastropoda</taxon>
        <taxon>Heterobranchia</taxon>
        <taxon>Euthyneura</taxon>
        <taxon>Panpulmonata</taxon>
        <taxon>Eupulmonata</taxon>
        <taxon>Stylommatophora</taxon>
        <taxon>Helicina</taxon>
        <taxon>Helicoidea</taxon>
        <taxon>Geomitridae</taxon>
        <taxon>Candidula</taxon>
    </lineage>
</organism>
<dbReference type="EMBL" id="CAJHNH020000136">
    <property type="protein sequence ID" value="CAG5115580.1"/>
    <property type="molecule type" value="Genomic_DNA"/>
</dbReference>
<accession>A0A8S3YKM3</accession>
<comment type="caution">
    <text evidence="2">The sequence shown here is derived from an EMBL/GenBank/DDBJ whole genome shotgun (WGS) entry which is preliminary data.</text>
</comment>
<protein>
    <recommendedName>
        <fullName evidence="4">Transcription factor 25</fullName>
    </recommendedName>
</protein>
<feature type="compositionally biased region" description="Acidic residues" evidence="1">
    <location>
        <begin position="676"/>
        <end position="688"/>
    </location>
</feature>
<dbReference type="OrthoDB" id="205993at2759"/>
<keyword evidence="3" id="KW-1185">Reference proteome</keyword>
<gene>
    <name evidence="2" type="ORF">CUNI_LOCUS1138</name>
</gene>
<feature type="region of interest" description="Disordered" evidence="1">
    <location>
        <begin position="665"/>
        <end position="688"/>
    </location>
</feature>
<evidence type="ECO:0000313" key="3">
    <source>
        <dbReference type="Proteomes" id="UP000678393"/>
    </source>
</evidence>
<reference evidence="2" key="1">
    <citation type="submission" date="2021-04" db="EMBL/GenBank/DDBJ databases">
        <authorList>
            <consortium name="Molecular Ecology Group"/>
        </authorList>
    </citation>
    <scope>NUCLEOTIDE SEQUENCE</scope>
</reference>
<dbReference type="Pfam" id="PF04910">
    <property type="entry name" value="Tcf25"/>
    <property type="match status" value="1"/>
</dbReference>
<dbReference type="PANTHER" id="PTHR22684:SF0">
    <property type="entry name" value="RIBOSOME QUALITY CONTROL COMPLEX SUBUNIT TCF25"/>
    <property type="match status" value="1"/>
</dbReference>
<dbReference type="GO" id="GO:1990112">
    <property type="term" value="C:RQC complex"/>
    <property type="evidence" value="ECO:0007669"/>
    <property type="project" value="TreeGrafter"/>
</dbReference>
<dbReference type="InterPro" id="IPR006994">
    <property type="entry name" value="TCF25/Rqc1"/>
</dbReference>
<dbReference type="Proteomes" id="UP000678393">
    <property type="component" value="Unassembled WGS sequence"/>
</dbReference>
<feature type="compositionally biased region" description="Acidic residues" evidence="1">
    <location>
        <begin position="33"/>
        <end position="42"/>
    </location>
</feature>
<feature type="region of interest" description="Disordered" evidence="1">
    <location>
        <begin position="21"/>
        <end position="144"/>
    </location>
</feature>
<dbReference type="AlphaFoldDB" id="A0A8S3YKM3"/>
<dbReference type="PANTHER" id="PTHR22684">
    <property type="entry name" value="NULP1-RELATED"/>
    <property type="match status" value="1"/>
</dbReference>
<proteinExistence type="predicted"/>
<evidence type="ECO:0000313" key="2">
    <source>
        <dbReference type="EMBL" id="CAG5115580.1"/>
    </source>
</evidence>
<evidence type="ECO:0000256" key="1">
    <source>
        <dbReference type="SAM" id="MobiDB-lite"/>
    </source>
</evidence>
<feature type="region of interest" description="Disordered" evidence="1">
    <location>
        <begin position="615"/>
        <end position="640"/>
    </location>
</feature>
<name>A0A8S3YKM3_9EUPU</name>